<dbReference type="Proteomes" id="UP000076296">
    <property type="component" value="Unassembled WGS sequence"/>
</dbReference>
<dbReference type="Proteomes" id="UP000315888">
    <property type="component" value="Unassembled WGS sequence"/>
</dbReference>
<protein>
    <submittedName>
        <fullName evidence="3">Uncharacterized protein</fullName>
    </submittedName>
</protein>
<keyword evidence="1" id="KW-0812">Transmembrane</keyword>
<name>A0A0M3FP79_ACIBA</name>
<feature type="transmembrane region" description="Helical" evidence="1">
    <location>
        <begin position="34"/>
        <end position="54"/>
    </location>
</feature>
<evidence type="ECO:0000313" key="4">
    <source>
        <dbReference type="Proteomes" id="UP000076296"/>
    </source>
</evidence>
<evidence type="ECO:0000313" key="5">
    <source>
        <dbReference type="Proteomes" id="UP000315888"/>
    </source>
</evidence>
<evidence type="ECO:0000313" key="2">
    <source>
        <dbReference type="EMBL" id="KZA21159.1"/>
    </source>
</evidence>
<feature type="transmembrane region" description="Helical" evidence="1">
    <location>
        <begin position="7"/>
        <end position="28"/>
    </location>
</feature>
<proteinExistence type="predicted"/>
<dbReference type="EMBL" id="VHGY01000031">
    <property type="protein sequence ID" value="TPU63247.1"/>
    <property type="molecule type" value="Genomic_DNA"/>
</dbReference>
<comment type="caution">
    <text evidence="3">The sequence shown here is derived from an EMBL/GenBank/DDBJ whole genome shotgun (WGS) entry which is preliminary data.</text>
</comment>
<dbReference type="RefSeq" id="WP_000989975.1">
    <property type="nucleotide sequence ID" value="NZ_AP031579.1"/>
</dbReference>
<reference evidence="3 5" key="2">
    <citation type="submission" date="2019-06" db="EMBL/GenBank/DDBJ databases">
        <title>A Diverse Panel of Clinical Acinetobacter baumannii for Research Use.</title>
        <authorList>
            <person name="Mcgann P."/>
            <person name="Snesrud E."/>
            <person name="Galac M.R."/>
        </authorList>
    </citation>
    <scope>NUCLEOTIDE SEQUENCE [LARGE SCALE GENOMIC DNA]</scope>
    <source>
        <strain evidence="3 5">MRSN14237</strain>
    </source>
</reference>
<keyword evidence="1" id="KW-1133">Transmembrane helix</keyword>
<reference evidence="2 4" key="1">
    <citation type="submission" date="2016-01" db="EMBL/GenBank/DDBJ databases">
        <title>Draft sequences of Acinetobacter baumannii isolates from wounded military personnel.</title>
        <authorList>
            <person name="Arivett B.A."/>
            <person name="Fiester S.E."/>
            <person name="Ream D.C."/>
            <person name="Actis L.A."/>
        </authorList>
    </citation>
    <scope>NUCLEOTIDE SEQUENCE [LARGE SCALE GENOMIC DNA]</scope>
    <source>
        <strain evidence="2 4">AB2828</strain>
    </source>
</reference>
<gene>
    <name evidence="3" type="ORF">FJU42_12040</name>
    <name evidence="2" type="ORF">LV35_00886</name>
</gene>
<organism evidence="3 5">
    <name type="scientific">Acinetobacter baumannii</name>
    <dbReference type="NCBI Taxonomy" id="470"/>
    <lineage>
        <taxon>Bacteria</taxon>
        <taxon>Pseudomonadati</taxon>
        <taxon>Pseudomonadota</taxon>
        <taxon>Gammaproteobacteria</taxon>
        <taxon>Moraxellales</taxon>
        <taxon>Moraxellaceae</taxon>
        <taxon>Acinetobacter</taxon>
        <taxon>Acinetobacter calcoaceticus/baumannii complex</taxon>
    </lineage>
</organism>
<sequence>MMWIKFILYPLGMFVLWQAIFIITQLSLTSLNMPQVFIGIISLIINCGMQILIGYKIPHLAPKYKFVVSTTYVILFTFLLAIYSTTVLLEGLKVAPQAIWLGYLFFHVIGVFIYFSNNRDEFCWDNLLK</sequence>
<dbReference type="AlphaFoldDB" id="A0A0M3FP79"/>
<feature type="transmembrane region" description="Helical" evidence="1">
    <location>
        <begin position="98"/>
        <end position="115"/>
    </location>
</feature>
<dbReference type="EMBL" id="LRDT01000010">
    <property type="protein sequence ID" value="KZA21159.1"/>
    <property type="molecule type" value="Genomic_DNA"/>
</dbReference>
<accession>A0A0M3FP79</accession>
<evidence type="ECO:0000313" key="3">
    <source>
        <dbReference type="EMBL" id="TPU63247.1"/>
    </source>
</evidence>
<keyword evidence="1" id="KW-0472">Membrane</keyword>
<feature type="transmembrane region" description="Helical" evidence="1">
    <location>
        <begin position="66"/>
        <end position="86"/>
    </location>
</feature>
<evidence type="ECO:0000256" key="1">
    <source>
        <dbReference type="SAM" id="Phobius"/>
    </source>
</evidence>